<dbReference type="EMBL" id="UPTC01001635">
    <property type="protein sequence ID" value="VBB32286.1"/>
    <property type="molecule type" value="Genomic_DNA"/>
</dbReference>
<dbReference type="Proteomes" id="UP000276991">
    <property type="component" value="Unassembled WGS sequence"/>
</dbReference>
<name>A0A498SKC3_ACAVI</name>
<proteinExistence type="predicted"/>
<keyword evidence="2" id="KW-1185">Reference proteome</keyword>
<dbReference type="InterPro" id="IPR043502">
    <property type="entry name" value="DNA/RNA_pol_sf"/>
</dbReference>
<evidence type="ECO:0000313" key="2">
    <source>
        <dbReference type="Proteomes" id="UP000276991"/>
    </source>
</evidence>
<evidence type="ECO:0008006" key="3">
    <source>
        <dbReference type="Google" id="ProtNLM"/>
    </source>
</evidence>
<sequence length="203" mass="23625">MLPVPLGVISSPFLLAATLNYHLENHGSKTALEIKKNFYIDNIILSSNGAQEAFKIHKEMKEIFKRASMNIGGFFLNDNEFNKLVPENDRSRDQSLENEDLRTWSELTNQWPTRVKAVSRKPADIATIDSSPNELAQSEVWWNRPDWLKDEELAWPQWEHNICYEEIDKEAYKDESRHSSAYNSTLHEKKFSNNAKSRLQHGY</sequence>
<accession>A0A498SKC3</accession>
<reference evidence="1 2" key="1">
    <citation type="submission" date="2018-08" db="EMBL/GenBank/DDBJ databases">
        <authorList>
            <person name="Laetsch R D."/>
            <person name="Stevens L."/>
            <person name="Kumar S."/>
            <person name="Blaxter L. M."/>
        </authorList>
    </citation>
    <scope>NUCLEOTIDE SEQUENCE [LARGE SCALE GENOMIC DNA]</scope>
</reference>
<dbReference type="STRING" id="6277.A0A498SKC3"/>
<dbReference type="AlphaFoldDB" id="A0A498SKC3"/>
<protein>
    <recommendedName>
        <fullName evidence="3">Reverse transcriptase domain-containing protein</fullName>
    </recommendedName>
</protein>
<dbReference type="SUPFAM" id="SSF56672">
    <property type="entry name" value="DNA/RNA polymerases"/>
    <property type="match status" value="1"/>
</dbReference>
<evidence type="ECO:0000313" key="1">
    <source>
        <dbReference type="EMBL" id="VBB32286.1"/>
    </source>
</evidence>
<organism evidence="1 2">
    <name type="scientific">Acanthocheilonema viteae</name>
    <name type="common">Filarial nematode worm</name>
    <name type="synonym">Dipetalonema viteae</name>
    <dbReference type="NCBI Taxonomy" id="6277"/>
    <lineage>
        <taxon>Eukaryota</taxon>
        <taxon>Metazoa</taxon>
        <taxon>Ecdysozoa</taxon>
        <taxon>Nematoda</taxon>
        <taxon>Chromadorea</taxon>
        <taxon>Rhabditida</taxon>
        <taxon>Spirurina</taxon>
        <taxon>Spiruromorpha</taxon>
        <taxon>Filarioidea</taxon>
        <taxon>Onchocercidae</taxon>
        <taxon>Acanthocheilonema</taxon>
    </lineage>
</organism>
<gene>
    <name evidence="1" type="ORF">NAV_LOCUS7077</name>
</gene>
<dbReference type="OrthoDB" id="429521at2759"/>